<dbReference type="STRING" id="3988.B9SCM3"/>
<keyword evidence="6" id="KW-1185">Reference proteome</keyword>
<comment type="similarity">
    <text evidence="2">Belongs to the histone H2B family.</text>
</comment>
<name>B9SCM3_RICCO</name>
<reference evidence="6" key="1">
    <citation type="journal article" date="2010" name="Nat. Biotechnol.">
        <title>Draft genome sequence of the oilseed species Ricinus communis.</title>
        <authorList>
            <person name="Chan A.P."/>
            <person name="Crabtree J."/>
            <person name="Zhao Q."/>
            <person name="Lorenzi H."/>
            <person name="Orvis J."/>
            <person name="Puiu D."/>
            <person name="Melake-Berhan A."/>
            <person name="Jones K.M."/>
            <person name="Redman J."/>
            <person name="Chen G."/>
            <person name="Cahoon E.B."/>
            <person name="Gedil M."/>
            <person name="Stanke M."/>
            <person name="Haas B.J."/>
            <person name="Wortman J.R."/>
            <person name="Fraser-Liggett C.M."/>
            <person name="Ravel J."/>
            <person name="Rabinowicz P.D."/>
        </authorList>
    </citation>
    <scope>NUCLEOTIDE SEQUENCE [LARGE SCALE GENOMIC DNA]</scope>
    <source>
        <strain evidence="6">cv. Hale</strain>
    </source>
</reference>
<evidence type="ECO:0000256" key="2">
    <source>
        <dbReference type="ARBA" id="ARBA00006846"/>
    </source>
</evidence>
<accession>B9SCM3</accession>
<organism evidence="5 6">
    <name type="scientific">Ricinus communis</name>
    <name type="common">Castor bean</name>
    <dbReference type="NCBI Taxonomy" id="3988"/>
    <lineage>
        <taxon>Eukaryota</taxon>
        <taxon>Viridiplantae</taxon>
        <taxon>Streptophyta</taxon>
        <taxon>Embryophyta</taxon>
        <taxon>Tracheophyta</taxon>
        <taxon>Spermatophyta</taxon>
        <taxon>Magnoliopsida</taxon>
        <taxon>eudicotyledons</taxon>
        <taxon>Gunneridae</taxon>
        <taxon>Pentapetalae</taxon>
        <taxon>rosids</taxon>
        <taxon>fabids</taxon>
        <taxon>Malpighiales</taxon>
        <taxon>Euphorbiaceae</taxon>
        <taxon>Acalyphoideae</taxon>
        <taxon>Acalypheae</taxon>
        <taxon>Ricinus</taxon>
    </lineage>
</organism>
<evidence type="ECO:0000313" key="6">
    <source>
        <dbReference type="Proteomes" id="UP000008311"/>
    </source>
</evidence>
<dbReference type="SMART" id="SM00427">
    <property type="entry name" value="H2B"/>
    <property type="match status" value="1"/>
</dbReference>
<dbReference type="InterPro" id="IPR009072">
    <property type="entry name" value="Histone-fold"/>
</dbReference>
<gene>
    <name evidence="5" type="ORF">RCOM_0475590</name>
</gene>
<proteinExistence type="inferred from homology"/>
<dbReference type="Pfam" id="PF00125">
    <property type="entry name" value="Histone"/>
    <property type="match status" value="1"/>
</dbReference>
<protein>
    <submittedName>
        <fullName evidence="5">Histone h2b, putative</fullName>
    </submittedName>
</protein>
<dbReference type="SUPFAM" id="SSF47113">
    <property type="entry name" value="Histone-fold"/>
    <property type="match status" value="1"/>
</dbReference>
<dbReference type="Proteomes" id="UP000008311">
    <property type="component" value="Unassembled WGS sequence"/>
</dbReference>
<dbReference type="Gene3D" id="1.10.20.10">
    <property type="entry name" value="Histone, subunit A"/>
    <property type="match status" value="1"/>
</dbReference>
<dbReference type="InParanoid" id="B9SCM3"/>
<dbReference type="AlphaFoldDB" id="B9SCM3"/>
<dbReference type="PANTHER" id="PTHR23428">
    <property type="entry name" value="HISTONE H2B"/>
    <property type="match status" value="1"/>
</dbReference>
<dbReference type="eggNOG" id="KOG1744">
    <property type="taxonomic scope" value="Eukaryota"/>
</dbReference>
<sequence>MAPKHPDQEKQVPSKPKEDVREEEKQVPKEEKTGIKEKTQEGKGQEKKRKRRRGIDKKGESYKSLMNDIFERIADEAAKLSQYTHRSTLSSREIQDAVKLTLPGDLGRHAIAEGSKAISNFMSFDGKKSKVGKILNVTCVG</sequence>
<feature type="region of interest" description="Disordered" evidence="3">
    <location>
        <begin position="1"/>
        <end position="61"/>
    </location>
</feature>
<dbReference type="GO" id="GO:0000786">
    <property type="term" value="C:nucleosome"/>
    <property type="evidence" value="ECO:0007669"/>
    <property type="project" value="InterPro"/>
</dbReference>
<dbReference type="GO" id="GO:0003677">
    <property type="term" value="F:DNA binding"/>
    <property type="evidence" value="ECO:0007669"/>
    <property type="project" value="InterPro"/>
</dbReference>
<dbReference type="InterPro" id="IPR000558">
    <property type="entry name" value="Histone_H2B"/>
</dbReference>
<evidence type="ECO:0000256" key="1">
    <source>
        <dbReference type="ARBA" id="ARBA00002001"/>
    </source>
</evidence>
<dbReference type="PRINTS" id="PR00621">
    <property type="entry name" value="HISTONEH2B"/>
</dbReference>
<evidence type="ECO:0000313" key="5">
    <source>
        <dbReference type="EMBL" id="EEF38682.1"/>
    </source>
</evidence>
<evidence type="ECO:0000259" key="4">
    <source>
        <dbReference type="Pfam" id="PF00125"/>
    </source>
</evidence>
<feature type="compositionally biased region" description="Basic and acidic residues" evidence="3">
    <location>
        <begin position="1"/>
        <end position="45"/>
    </location>
</feature>
<dbReference type="CDD" id="cd22910">
    <property type="entry name" value="HFD_H2B"/>
    <property type="match status" value="1"/>
</dbReference>
<evidence type="ECO:0000256" key="3">
    <source>
        <dbReference type="SAM" id="MobiDB-lite"/>
    </source>
</evidence>
<dbReference type="GO" id="GO:0030527">
    <property type="term" value="F:structural constituent of chromatin"/>
    <property type="evidence" value="ECO:0007669"/>
    <property type="project" value="InterPro"/>
</dbReference>
<feature type="compositionally biased region" description="Basic residues" evidence="3">
    <location>
        <begin position="46"/>
        <end position="55"/>
    </location>
</feature>
<comment type="function">
    <text evidence="1">Core component of nucleosome. Nucleosomes wrap and compact DNA into chromatin, limiting DNA accessibility to the cellular machineries which require DNA as a template. Histones thereby play a central role in transcription regulation, DNA repair, DNA replication and chromosomal stability. DNA accessibility is regulated via a complex set of post-translational modifications of histones, also called histone code, and nucleosome remodeling.</text>
</comment>
<dbReference type="EMBL" id="EQ973922">
    <property type="protein sequence ID" value="EEF38682.1"/>
    <property type="molecule type" value="Genomic_DNA"/>
</dbReference>
<feature type="domain" description="Core Histone H2A/H2B/H3" evidence="4">
    <location>
        <begin position="63"/>
        <end position="100"/>
    </location>
</feature>
<dbReference type="GO" id="GO:0046982">
    <property type="term" value="F:protein heterodimerization activity"/>
    <property type="evidence" value="ECO:0007669"/>
    <property type="project" value="InterPro"/>
</dbReference>
<dbReference type="InterPro" id="IPR007125">
    <property type="entry name" value="H2A/H2B/H3"/>
</dbReference>